<sequence>MYHLGAFLPLLLVPFPSAAPYFVILFLISMYISHEPCVRCVFSLVLLFSSTCYWGSDRCWISLNDYHIFSPVAQSSTFGLALPAFMAPLESGLTAVLTFLGGGSPLAQVITSSSAAAASAASSAVASAAEAVVSAVPA</sequence>
<accession>A0A9P5VNC3</accession>
<evidence type="ECO:0000256" key="3">
    <source>
        <dbReference type="ARBA" id="ARBA00022989"/>
    </source>
</evidence>
<keyword evidence="4 5" id="KW-0472">Membrane</keyword>
<dbReference type="SMART" id="SM01396">
    <property type="entry name" value="BC10"/>
    <property type="match status" value="1"/>
</dbReference>
<dbReference type="Pfam" id="PF06726">
    <property type="entry name" value="BC10"/>
    <property type="match status" value="1"/>
</dbReference>
<feature type="transmembrane region" description="Helical" evidence="5">
    <location>
        <begin position="6"/>
        <end position="28"/>
    </location>
</feature>
<keyword evidence="7" id="KW-1185">Reference proteome</keyword>
<keyword evidence="2 5" id="KW-0812">Transmembrane</keyword>
<evidence type="ECO:0000256" key="5">
    <source>
        <dbReference type="SAM" id="Phobius"/>
    </source>
</evidence>
<keyword evidence="3 5" id="KW-1133">Transmembrane helix</keyword>
<dbReference type="PANTHER" id="PTHR13259">
    <property type="entry name" value="BLADDER CANCER 10 KD PROTEIN HOMOLOG"/>
    <property type="match status" value="1"/>
</dbReference>
<reference evidence="6" key="1">
    <citation type="journal article" date="2020" name="Fungal Divers.">
        <title>Resolving the Mortierellaceae phylogeny through synthesis of multi-gene phylogenetics and phylogenomics.</title>
        <authorList>
            <person name="Vandepol N."/>
            <person name="Liber J."/>
            <person name="Desiro A."/>
            <person name="Na H."/>
            <person name="Kennedy M."/>
            <person name="Barry K."/>
            <person name="Grigoriev I.V."/>
            <person name="Miller A.N."/>
            <person name="O'Donnell K."/>
            <person name="Stajich J.E."/>
            <person name="Bonito G."/>
        </authorList>
    </citation>
    <scope>NUCLEOTIDE SEQUENCE</scope>
    <source>
        <strain evidence="6">NVP1</strain>
    </source>
</reference>
<evidence type="ECO:0000256" key="4">
    <source>
        <dbReference type="ARBA" id="ARBA00023136"/>
    </source>
</evidence>
<gene>
    <name evidence="6" type="ORF">BG006_002553</name>
</gene>
<organism evidence="6 7">
    <name type="scientific">Podila minutissima</name>
    <dbReference type="NCBI Taxonomy" id="64525"/>
    <lineage>
        <taxon>Eukaryota</taxon>
        <taxon>Fungi</taxon>
        <taxon>Fungi incertae sedis</taxon>
        <taxon>Mucoromycota</taxon>
        <taxon>Mortierellomycotina</taxon>
        <taxon>Mortierellomycetes</taxon>
        <taxon>Mortierellales</taxon>
        <taxon>Mortierellaceae</taxon>
        <taxon>Podila</taxon>
    </lineage>
</organism>
<evidence type="ECO:0000256" key="1">
    <source>
        <dbReference type="ARBA" id="ARBA00004370"/>
    </source>
</evidence>
<dbReference type="GO" id="GO:0016020">
    <property type="term" value="C:membrane"/>
    <property type="evidence" value="ECO:0007669"/>
    <property type="project" value="UniProtKB-SubCell"/>
</dbReference>
<evidence type="ECO:0000313" key="7">
    <source>
        <dbReference type="Proteomes" id="UP000696485"/>
    </source>
</evidence>
<comment type="subcellular location">
    <subcellularLocation>
        <location evidence="1">Membrane</location>
    </subcellularLocation>
</comment>
<proteinExistence type="predicted"/>
<dbReference type="InterPro" id="IPR009598">
    <property type="entry name" value="BCALP"/>
</dbReference>
<dbReference type="PANTHER" id="PTHR13259:SF1">
    <property type="entry name" value="BLADDER CANCER-ASSOCIATED PROTEIN"/>
    <property type="match status" value="1"/>
</dbReference>
<dbReference type="AlphaFoldDB" id="A0A9P5VNC3"/>
<protein>
    <submittedName>
        <fullName evidence="6">Uncharacterized protein</fullName>
    </submittedName>
</protein>
<evidence type="ECO:0000256" key="2">
    <source>
        <dbReference type="ARBA" id="ARBA00022692"/>
    </source>
</evidence>
<name>A0A9P5VNC3_9FUNG</name>
<evidence type="ECO:0000313" key="6">
    <source>
        <dbReference type="EMBL" id="KAF9334227.1"/>
    </source>
</evidence>
<comment type="caution">
    <text evidence="6">The sequence shown here is derived from an EMBL/GenBank/DDBJ whole genome shotgun (WGS) entry which is preliminary data.</text>
</comment>
<dbReference type="Proteomes" id="UP000696485">
    <property type="component" value="Unassembled WGS sequence"/>
</dbReference>
<dbReference type="EMBL" id="JAAAUY010000160">
    <property type="protein sequence ID" value="KAF9334227.1"/>
    <property type="molecule type" value="Genomic_DNA"/>
</dbReference>